<dbReference type="Proteomes" id="UP000094669">
    <property type="component" value="Unassembled WGS sequence"/>
</dbReference>
<dbReference type="Pfam" id="PF19187">
    <property type="entry name" value="HTH_PafC"/>
    <property type="match status" value="1"/>
</dbReference>
<evidence type="ECO:0000313" key="3">
    <source>
        <dbReference type="EMBL" id="PNV73665.1"/>
    </source>
</evidence>
<dbReference type="InterPro" id="IPR028349">
    <property type="entry name" value="PafC-like"/>
</dbReference>
<gene>
    <name evidence="3" type="ORF">BES34_016575</name>
</gene>
<dbReference type="PANTHER" id="PTHR34580:SF1">
    <property type="entry name" value="PROTEIN PAFC"/>
    <property type="match status" value="1"/>
</dbReference>
<dbReference type="PROSITE" id="PS52050">
    <property type="entry name" value="WYL"/>
    <property type="match status" value="1"/>
</dbReference>
<dbReference type="PANTHER" id="PTHR34580">
    <property type="match status" value="1"/>
</dbReference>
<feature type="domain" description="WYL" evidence="1">
    <location>
        <begin position="148"/>
        <end position="210"/>
    </location>
</feature>
<reference evidence="3" key="1">
    <citation type="submission" date="2018-01" db="EMBL/GenBank/DDBJ databases">
        <title>Genomic characterization of Leptospira inadai serogroup Lyme isolated from captured rat in Brazil and comparative analysis with human reference strain.</title>
        <authorList>
            <person name="Moreno L.Z."/>
            <person name="Loureiro A.P."/>
            <person name="Miraglia F."/>
            <person name="Kremer F.S."/>
            <person name="Eslabao M.R."/>
            <person name="Dellagostin O.A."/>
            <person name="Lilenbaum W."/>
            <person name="Moreno A.M."/>
        </authorList>
    </citation>
    <scope>NUCLEOTIDE SEQUENCE [LARGE SCALE GENOMIC DNA]</scope>
    <source>
        <strain evidence="3">M34/99</strain>
    </source>
</reference>
<organism evidence="3 4">
    <name type="scientific">Leptospira inadai serovar Lyme</name>
    <dbReference type="NCBI Taxonomy" id="293084"/>
    <lineage>
        <taxon>Bacteria</taxon>
        <taxon>Pseudomonadati</taxon>
        <taxon>Spirochaetota</taxon>
        <taxon>Spirochaetia</taxon>
        <taxon>Leptospirales</taxon>
        <taxon>Leptospiraceae</taxon>
        <taxon>Leptospira</taxon>
    </lineage>
</organism>
<dbReference type="RefSeq" id="WP_020988969.1">
    <property type="nucleotide sequence ID" value="NZ_MCRM02000021.1"/>
</dbReference>
<dbReference type="InterPro" id="IPR026881">
    <property type="entry name" value="WYL_dom"/>
</dbReference>
<evidence type="ECO:0000313" key="4">
    <source>
        <dbReference type="Proteomes" id="UP000094669"/>
    </source>
</evidence>
<protein>
    <submittedName>
        <fullName evidence="3">WYL domain-containing protein</fullName>
    </submittedName>
</protein>
<dbReference type="InterPro" id="IPR051534">
    <property type="entry name" value="CBASS_pafABC_assoc_protein"/>
</dbReference>
<accession>A0ABX4YF72</accession>
<comment type="caution">
    <text evidence="3">The sequence shown here is derived from an EMBL/GenBank/DDBJ whole genome shotgun (WGS) entry which is preliminary data.</text>
</comment>
<dbReference type="InterPro" id="IPR043839">
    <property type="entry name" value="PafC_HTH"/>
</dbReference>
<dbReference type="PIRSF" id="PIRSF016838">
    <property type="entry name" value="PafC"/>
    <property type="match status" value="1"/>
</dbReference>
<proteinExistence type="predicted"/>
<dbReference type="EMBL" id="MCRM02000021">
    <property type="protein sequence ID" value="PNV73665.1"/>
    <property type="molecule type" value="Genomic_DNA"/>
</dbReference>
<keyword evidence="4" id="KW-1185">Reference proteome</keyword>
<sequence length="328" mass="37740">MRSFFFDTGLDMNPTTKKLQTKLALIRLLKENRRMSLEDLSKYSGIKEVSDLKKELGKLYMVGSYPYTPDQLVEIDYDGETIGIRLPNRMDEGLTLSVREWATLRTLLLEEEQKEVSSDRSGVLKSVLDKIHTILPSSGILDAKDLKQQISEAINLNKAVLLEYQAQGETTPIKRKVDPWALFNYREEYLIGYCHTRNAPRSFRLDSILTFSVSADEAVRVPDQERRQAISHLKDFLKKTDNDGSVAEIYHTSDVYFNLHKRLGLERTKESLELGGNTFYLSKAKIRNEDWFLSTLKGFGSNVIIKSPPALRQRILAYWKEQIRAPKN</sequence>
<dbReference type="Pfam" id="PF13280">
    <property type="entry name" value="WYL"/>
    <property type="match status" value="1"/>
</dbReference>
<evidence type="ECO:0000259" key="1">
    <source>
        <dbReference type="Pfam" id="PF13280"/>
    </source>
</evidence>
<name>A0ABX4YF72_9LEPT</name>
<evidence type="ECO:0000259" key="2">
    <source>
        <dbReference type="Pfam" id="PF19187"/>
    </source>
</evidence>
<feature type="domain" description="PafC HTH" evidence="2">
    <location>
        <begin position="18"/>
        <end position="132"/>
    </location>
</feature>